<accession>A0A0E9U163</accession>
<sequence length="45" mass="5287">MLVDVENMFCNIAPCALIYLRFFDNNIIQSLFFKTCFGVQYSLLM</sequence>
<dbReference type="AlphaFoldDB" id="A0A0E9U163"/>
<organism evidence="1">
    <name type="scientific">Anguilla anguilla</name>
    <name type="common">European freshwater eel</name>
    <name type="synonym">Muraena anguilla</name>
    <dbReference type="NCBI Taxonomy" id="7936"/>
    <lineage>
        <taxon>Eukaryota</taxon>
        <taxon>Metazoa</taxon>
        <taxon>Chordata</taxon>
        <taxon>Craniata</taxon>
        <taxon>Vertebrata</taxon>
        <taxon>Euteleostomi</taxon>
        <taxon>Actinopterygii</taxon>
        <taxon>Neopterygii</taxon>
        <taxon>Teleostei</taxon>
        <taxon>Anguilliformes</taxon>
        <taxon>Anguillidae</taxon>
        <taxon>Anguilla</taxon>
    </lineage>
</organism>
<proteinExistence type="predicted"/>
<evidence type="ECO:0000313" key="1">
    <source>
        <dbReference type="EMBL" id="JAH58910.1"/>
    </source>
</evidence>
<reference evidence="1" key="2">
    <citation type="journal article" date="2015" name="Fish Shellfish Immunol.">
        <title>Early steps in the European eel (Anguilla anguilla)-Vibrio vulnificus interaction in the gills: Role of the RtxA13 toxin.</title>
        <authorList>
            <person name="Callol A."/>
            <person name="Pajuelo D."/>
            <person name="Ebbesson L."/>
            <person name="Teles M."/>
            <person name="MacKenzie S."/>
            <person name="Amaro C."/>
        </authorList>
    </citation>
    <scope>NUCLEOTIDE SEQUENCE</scope>
</reference>
<protein>
    <submittedName>
        <fullName evidence="1">Uncharacterized protein</fullName>
    </submittedName>
</protein>
<reference evidence="1" key="1">
    <citation type="submission" date="2014-11" db="EMBL/GenBank/DDBJ databases">
        <authorList>
            <person name="Amaro Gonzalez C."/>
        </authorList>
    </citation>
    <scope>NUCLEOTIDE SEQUENCE</scope>
</reference>
<dbReference type="EMBL" id="GBXM01049667">
    <property type="protein sequence ID" value="JAH58910.1"/>
    <property type="molecule type" value="Transcribed_RNA"/>
</dbReference>
<name>A0A0E9U163_ANGAN</name>